<dbReference type="Gene3D" id="3.20.20.190">
    <property type="entry name" value="Phosphatidylinositol (PI) phosphodiesterase"/>
    <property type="match status" value="2"/>
</dbReference>
<evidence type="ECO:0000256" key="8">
    <source>
        <dbReference type="SAM" id="MobiDB-lite"/>
    </source>
</evidence>
<keyword evidence="5" id="KW-0807">Transducer</keyword>
<dbReference type="Gene3D" id="2.60.40.150">
    <property type="entry name" value="C2 domain"/>
    <property type="match status" value="1"/>
</dbReference>
<evidence type="ECO:0000313" key="10">
    <source>
        <dbReference type="EMBL" id="RKF81749.1"/>
    </source>
</evidence>
<dbReference type="PROSITE" id="PS50008">
    <property type="entry name" value="PIPLC_Y_DOMAIN"/>
    <property type="match status" value="1"/>
</dbReference>
<comment type="caution">
    <text evidence="10">The sequence shown here is derived from an EMBL/GenBank/DDBJ whole genome shotgun (WGS) entry which is preliminary data.</text>
</comment>
<feature type="domain" description="PI-PLC Y-box" evidence="9">
    <location>
        <begin position="420"/>
        <end position="533"/>
    </location>
</feature>
<evidence type="ECO:0000256" key="5">
    <source>
        <dbReference type="ARBA" id="ARBA00023224"/>
    </source>
</evidence>
<dbReference type="FunFam" id="3.20.20.190:FF:000039">
    <property type="entry name" value="Phosphoinositide phospholipase C"/>
    <property type="match status" value="1"/>
</dbReference>
<evidence type="ECO:0000256" key="4">
    <source>
        <dbReference type="ARBA" id="ARBA00023098"/>
    </source>
</evidence>
<comment type="catalytic activity">
    <reaction evidence="1 7">
        <text>a 1,2-diacyl-sn-glycero-3-phospho-(1D-myo-inositol-4,5-bisphosphate) + H2O = 1D-myo-inositol 1,4,5-trisphosphate + a 1,2-diacyl-sn-glycerol + H(+)</text>
        <dbReference type="Rhea" id="RHEA:33179"/>
        <dbReference type="ChEBI" id="CHEBI:15377"/>
        <dbReference type="ChEBI" id="CHEBI:15378"/>
        <dbReference type="ChEBI" id="CHEBI:17815"/>
        <dbReference type="ChEBI" id="CHEBI:58456"/>
        <dbReference type="ChEBI" id="CHEBI:203600"/>
        <dbReference type="EC" id="3.1.4.11"/>
    </reaction>
</comment>
<feature type="region of interest" description="Disordered" evidence="8">
    <location>
        <begin position="212"/>
        <end position="263"/>
    </location>
</feature>
<evidence type="ECO:0000259" key="9">
    <source>
        <dbReference type="PROSITE" id="PS50008"/>
    </source>
</evidence>
<dbReference type="InterPro" id="IPR035892">
    <property type="entry name" value="C2_domain_sf"/>
</dbReference>
<evidence type="ECO:0000256" key="2">
    <source>
        <dbReference type="ARBA" id="ARBA00022801"/>
    </source>
</evidence>
<evidence type="ECO:0000256" key="7">
    <source>
        <dbReference type="RuleBase" id="RU361133"/>
    </source>
</evidence>
<dbReference type="Pfam" id="PF00388">
    <property type="entry name" value="PI-PLC-X"/>
    <property type="match status" value="1"/>
</dbReference>
<accession>A0A420J4K8</accession>
<sequence length="714" mass="80609">MTVLSTINTMTLNNDNQIPRDREGDDEGCKEIKGIYPNLSNTLRRHLRGIYDSLRGAEDILSQISFEDWLSTVQKASVDQLEKKEGYAFKDWLGTICVSGFIEAQRESGPMDLSKPLSNYYISSSHNTYLSGNQLLSKSKTEAYKNVLLRGCRCIEIDVHNGDGFDARPPEENSGVGNDSQDQSQERRGSVPWSSKAATFFNRAGPRLRLWRGHSASSDPNCDEQSHDPEKATLEISPNSSSSSSSSSSLSDSDDNNDFKDRPEVIHGEPIVMHGWTLTAPVGFRAVCKVIGQEAFKVSEYPIIVSLEVHADLEQQEIMLKIMKEEWGEMLVQSVISDCDPNERLPRLEELKKRILVKVKKGQQQTTKNKIIPITNEECGGSLSSKNSKKNKEDPLNHQHEDFASSKPSKKKKVSICENLSKLGIYSHTEHFHSFEDASALKPAHIFSIGESKLIDIVKTQRQELLAHNRDFILRTYPGAKRIGSSNPDPAFFWRQGVQIVAINWQKLDEGMMLNEGMFSGQQGWVLKPAGYRSGDIRKSGKVISVDIETSTKQYHESIELNITVLAAQHIPVPTDTTVKKFFPYVRGELHVEKENIGINNDQRGSTDNSSMSIELKQNTPYLQGDELDFGKKGYLMKFYSRGLIQEELSFFRFKIEDSRYMQDHLAAWACIRLDRLQQGYRLVRLLDTKAQPTQGLLLVKIEKTLRGPISVRD</sequence>
<feature type="compositionally biased region" description="Basic and acidic residues" evidence="8">
    <location>
        <begin position="224"/>
        <end position="233"/>
    </location>
</feature>
<comment type="function">
    <text evidence="6">The production of the second messenger molecules diacylglycerol (DAG) and inositol 1,4,5-trisphosphate (IP3) is mediated by activated phosphatidylinositol-specific phospholipase C enzymes.</text>
</comment>
<dbReference type="GO" id="GO:0016042">
    <property type="term" value="P:lipid catabolic process"/>
    <property type="evidence" value="ECO:0007669"/>
    <property type="project" value="UniProtKB-KW"/>
</dbReference>
<dbReference type="InterPro" id="IPR001711">
    <property type="entry name" value="PLipase_C_Pinositol-sp_Y"/>
</dbReference>
<protein>
    <recommendedName>
        <fullName evidence="7">Phosphoinositide phospholipase C</fullName>
        <ecNumber evidence="7">3.1.4.11</ecNumber>
    </recommendedName>
</protein>
<dbReference type="GO" id="GO:0051209">
    <property type="term" value="P:release of sequestered calcium ion into cytosol"/>
    <property type="evidence" value="ECO:0007669"/>
    <property type="project" value="TreeGrafter"/>
</dbReference>
<evidence type="ECO:0000256" key="1">
    <source>
        <dbReference type="ARBA" id="ARBA00001195"/>
    </source>
</evidence>
<dbReference type="InterPro" id="IPR001192">
    <property type="entry name" value="PI-PLC_fam"/>
</dbReference>
<dbReference type="PANTHER" id="PTHR10336">
    <property type="entry name" value="PHOSPHOINOSITIDE-SPECIFIC PHOSPHOLIPASE C FAMILY PROTEIN"/>
    <property type="match status" value="1"/>
</dbReference>
<keyword evidence="2 7" id="KW-0378">Hydrolase</keyword>
<evidence type="ECO:0000256" key="3">
    <source>
        <dbReference type="ARBA" id="ARBA00022963"/>
    </source>
</evidence>
<feature type="region of interest" description="Disordered" evidence="8">
    <location>
        <begin position="382"/>
        <end position="409"/>
    </location>
</feature>
<dbReference type="Proteomes" id="UP000283383">
    <property type="component" value="Unassembled WGS sequence"/>
</dbReference>
<keyword evidence="11" id="KW-1185">Reference proteome</keyword>
<gene>
    <name evidence="10" type="ORF">GcM3_032007</name>
</gene>
<dbReference type="AlphaFoldDB" id="A0A420J4K8"/>
<dbReference type="CDD" id="cd00275">
    <property type="entry name" value="C2_PLC_like"/>
    <property type="match status" value="1"/>
</dbReference>
<dbReference type="EMBL" id="MCBQ01003224">
    <property type="protein sequence ID" value="RKF81749.1"/>
    <property type="molecule type" value="Genomic_DNA"/>
</dbReference>
<dbReference type="GO" id="GO:0048015">
    <property type="term" value="P:phosphatidylinositol-mediated signaling"/>
    <property type="evidence" value="ECO:0007669"/>
    <property type="project" value="TreeGrafter"/>
</dbReference>
<organism evidence="10 11">
    <name type="scientific">Golovinomyces cichoracearum</name>
    <dbReference type="NCBI Taxonomy" id="62708"/>
    <lineage>
        <taxon>Eukaryota</taxon>
        <taxon>Fungi</taxon>
        <taxon>Dikarya</taxon>
        <taxon>Ascomycota</taxon>
        <taxon>Pezizomycotina</taxon>
        <taxon>Leotiomycetes</taxon>
        <taxon>Erysiphales</taxon>
        <taxon>Erysiphaceae</taxon>
        <taxon>Golovinomyces</taxon>
    </lineage>
</organism>
<feature type="compositionally biased region" description="Basic and acidic residues" evidence="8">
    <location>
        <begin position="390"/>
        <end position="404"/>
    </location>
</feature>
<dbReference type="InterPro" id="IPR000909">
    <property type="entry name" value="PLipase_C_PInositol-sp_X_dom"/>
</dbReference>
<dbReference type="PROSITE" id="PS50007">
    <property type="entry name" value="PIPLC_X_DOMAIN"/>
    <property type="match status" value="1"/>
</dbReference>
<dbReference type="EC" id="3.1.4.11" evidence="7"/>
<evidence type="ECO:0000256" key="6">
    <source>
        <dbReference type="ARBA" id="ARBA00059664"/>
    </source>
</evidence>
<feature type="region of interest" description="Disordered" evidence="8">
    <location>
        <begin position="165"/>
        <end position="196"/>
    </location>
</feature>
<feature type="compositionally biased region" description="Low complexity" evidence="8">
    <location>
        <begin position="237"/>
        <end position="251"/>
    </location>
</feature>
<dbReference type="PANTHER" id="PTHR10336:SF82">
    <property type="entry name" value="PHOSPHOINOSITIDE PHOSPHOLIPASE C"/>
    <property type="match status" value="1"/>
</dbReference>
<dbReference type="InterPro" id="IPR017946">
    <property type="entry name" value="PLC-like_Pdiesterase_TIM-brl"/>
</dbReference>
<evidence type="ECO:0000313" key="11">
    <source>
        <dbReference type="Proteomes" id="UP000283383"/>
    </source>
</evidence>
<name>A0A420J4K8_9PEZI</name>
<keyword evidence="3 7" id="KW-0442">Lipid degradation</keyword>
<reference evidence="10 11" key="1">
    <citation type="journal article" date="2018" name="BMC Genomics">
        <title>Comparative genome analyses reveal sequence features reflecting distinct modes of host-adaptation between dicot and monocot powdery mildew.</title>
        <authorList>
            <person name="Wu Y."/>
            <person name="Ma X."/>
            <person name="Pan Z."/>
            <person name="Kale S.D."/>
            <person name="Song Y."/>
            <person name="King H."/>
            <person name="Zhang Q."/>
            <person name="Presley C."/>
            <person name="Deng X."/>
            <person name="Wei C.I."/>
            <person name="Xiao S."/>
        </authorList>
    </citation>
    <scope>NUCLEOTIDE SEQUENCE [LARGE SCALE GENOMIC DNA]</scope>
    <source>
        <strain evidence="10">UMSG3</strain>
    </source>
</reference>
<dbReference type="SMART" id="SM00148">
    <property type="entry name" value="PLCXc"/>
    <property type="match status" value="1"/>
</dbReference>
<dbReference type="SMART" id="SM00149">
    <property type="entry name" value="PLCYc"/>
    <property type="match status" value="1"/>
</dbReference>
<dbReference type="SUPFAM" id="SSF51695">
    <property type="entry name" value="PLC-like phosphodiesterases"/>
    <property type="match status" value="1"/>
</dbReference>
<keyword evidence="4 7" id="KW-0443">Lipid metabolism</keyword>
<proteinExistence type="predicted"/>
<dbReference type="Pfam" id="PF00387">
    <property type="entry name" value="PI-PLC-Y"/>
    <property type="match status" value="1"/>
</dbReference>
<dbReference type="PRINTS" id="PR00390">
    <property type="entry name" value="PHPHLIPASEC"/>
</dbReference>
<dbReference type="GO" id="GO:0004435">
    <property type="term" value="F:phosphatidylinositol-4,5-bisphosphate phospholipase C activity"/>
    <property type="evidence" value="ECO:0007669"/>
    <property type="project" value="UniProtKB-EC"/>
</dbReference>
<dbReference type="STRING" id="62708.A0A420J4K8"/>